<keyword evidence="4" id="KW-0472">Membrane</keyword>
<dbReference type="RefSeq" id="WP_025489350.1">
    <property type="nucleotide sequence ID" value="NZ_QVLU01000001.1"/>
</dbReference>
<evidence type="ECO:0000313" key="6">
    <source>
        <dbReference type="EMBL" id="RGE62579.1"/>
    </source>
</evidence>
<dbReference type="EMBL" id="QVLU01000001">
    <property type="protein sequence ID" value="RGE74409.1"/>
    <property type="molecule type" value="Genomic_DNA"/>
</dbReference>
<dbReference type="SUPFAM" id="SSF46689">
    <property type="entry name" value="Homeodomain-like"/>
    <property type="match status" value="1"/>
</dbReference>
<keyword evidence="8" id="KW-1185">Reference proteome</keyword>
<keyword evidence="2" id="KW-0238">DNA-binding</keyword>
<dbReference type="PANTHER" id="PTHR43280:SF28">
    <property type="entry name" value="HTH-TYPE TRANSCRIPTIONAL ACTIVATOR RHAS"/>
    <property type="match status" value="1"/>
</dbReference>
<evidence type="ECO:0000313" key="8">
    <source>
        <dbReference type="Proteomes" id="UP000260812"/>
    </source>
</evidence>
<keyword evidence="4" id="KW-0812">Transmembrane</keyword>
<dbReference type="GeneID" id="97986877"/>
<evidence type="ECO:0000313" key="9">
    <source>
        <dbReference type="Proteomes" id="UP000261166"/>
    </source>
</evidence>
<name>A0A3E3J4X5_9FIRM</name>
<dbReference type="Proteomes" id="UP000260812">
    <property type="component" value="Unassembled WGS sequence"/>
</dbReference>
<keyword evidence="4" id="KW-1133">Transmembrane helix</keyword>
<organism evidence="7 9">
    <name type="scientific">Eisenbergiella massiliensis</name>
    <dbReference type="NCBI Taxonomy" id="1720294"/>
    <lineage>
        <taxon>Bacteria</taxon>
        <taxon>Bacillati</taxon>
        <taxon>Bacillota</taxon>
        <taxon>Clostridia</taxon>
        <taxon>Lachnospirales</taxon>
        <taxon>Lachnospiraceae</taxon>
        <taxon>Eisenbergiella</taxon>
    </lineage>
</organism>
<dbReference type="EMBL" id="QVLV01000004">
    <property type="protein sequence ID" value="RGE62579.1"/>
    <property type="molecule type" value="Genomic_DNA"/>
</dbReference>
<evidence type="ECO:0000256" key="1">
    <source>
        <dbReference type="ARBA" id="ARBA00023015"/>
    </source>
</evidence>
<evidence type="ECO:0000256" key="3">
    <source>
        <dbReference type="ARBA" id="ARBA00023163"/>
    </source>
</evidence>
<dbReference type="InterPro" id="IPR018060">
    <property type="entry name" value="HTH_AraC"/>
</dbReference>
<dbReference type="AlphaFoldDB" id="A0A3E3J4X5"/>
<gene>
    <name evidence="7" type="ORF">DWY69_00060</name>
    <name evidence="6" type="ORF">DXC51_08295</name>
</gene>
<accession>A0A3E3J4X5</accession>
<feature type="transmembrane region" description="Helical" evidence="4">
    <location>
        <begin position="318"/>
        <end position="339"/>
    </location>
</feature>
<evidence type="ECO:0000256" key="2">
    <source>
        <dbReference type="ARBA" id="ARBA00023125"/>
    </source>
</evidence>
<feature type="transmembrane region" description="Helical" evidence="4">
    <location>
        <begin position="21"/>
        <end position="44"/>
    </location>
</feature>
<dbReference type="Pfam" id="PF12833">
    <property type="entry name" value="HTH_18"/>
    <property type="match status" value="1"/>
</dbReference>
<reference evidence="7 9" key="1">
    <citation type="submission" date="2018-08" db="EMBL/GenBank/DDBJ databases">
        <title>A genome reference for cultivated species of the human gut microbiota.</title>
        <authorList>
            <person name="Zou Y."/>
            <person name="Xue W."/>
            <person name="Luo G."/>
        </authorList>
    </citation>
    <scope>NUCLEOTIDE SEQUENCE [LARGE SCALE GENOMIC DNA]</scope>
    <source>
        <strain evidence="7 9">AF26-4BH</strain>
        <strain evidence="6">TF05-5AC</strain>
    </source>
</reference>
<dbReference type="Proteomes" id="UP000261166">
    <property type="component" value="Unassembled WGS sequence"/>
</dbReference>
<keyword evidence="1" id="KW-0805">Transcription regulation</keyword>
<evidence type="ECO:0000259" key="5">
    <source>
        <dbReference type="PROSITE" id="PS01124"/>
    </source>
</evidence>
<dbReference type="GO" id="GO:0003700">
    <property type="term" value="F:DNA-binding transcription factor activity"/>
    <property type="evidence" value="ECO:0007669"/>
    <property type="project" value="InterPro"/>
</dbReference>
<dbReference type="SMART" id="SM00342">
    <property type="entry name" value="HTH_ARAC"/>
    <property type="match status" value="1"/>
</dbReference>
<evidence type="ECO:0000256" key="4">
    <source>
        <dbReference type="SAM" id="Phobius"/>
    </source>
</evidence>
<dbReference type="PANTHER" id="PTHR43280">
    <property type="entry name" value="ARAC-FAMILY TRANSCRIPTIONAL REGULATOR"/>
    <property type="match status" value="1"/>
</dbReference>
<dbReference type="Gene3D" id="1.10.10.60">
    <property type="entry name" value="Homeodomain-like"/>
    <property type="match status" value="2"/>
</dbReference>
<dbReference type="OrthoDB" id="368621at2"/>
<feature type="domain" description="HTH araC/xylS-type" evidence="5">
    <location>
        <begin position="682"/>
        <end position="781"/>
    </location>
</feature>
<protein>
    <submittedName>
        <fullName evidence="7">AraC family transcriptional regulator</fullName>
    </submittedName>
</protein>
<sequence>MVNSRNKKHKRRKDNRQSTVLQHYFLTYFTVLFIPLLICSLYYIRMLSLLSEDDSKARESELEHAAVLVDTVLNEFEYLGDSLAANLQVNSFKRTKEVFGYANTYKVYELRKSLPDLYLINQSVFDYFIFFDRSETVINKTIAYTYEDFYNLYLHEKKYGSYEEWYEHIKNDDCSFGLMPMEEYLYKKEQSINMLDYTRPLMMPDGAGNGRIHIYLEESVMETLMPAIADNSIQFITDASGRLLYLRNGNPEKPWTAEEMHDFLGGGVKTPETGSWQQEVRFMGEKYMMLSYSSGKSGLIYSMLLPQKVINDRMMSSIMILSLFILLGVTVGLLLSYHMSVKSATPINDILNQVSQVTERFEGHQNVFSSLKTTFNYLVSTNSRLADAIESQKPYIRNAFINRLIFGSFIKEEEADKIAEHIGFPCAGRVYGIIIFRFHLISESIREENLQLMSSCVFSLLEVIERELPGSLYTNLGDEQVVLLLNMPEKEKLYFRQNAEQMVLSIKEAMPSNISEKLFAYGGNEVDRLDQIYDSFHNAAYMFNNESGQIENAVIWYREAAGSIPVYPPQDLSVKLTHYVTAGDGDGLHDLLEDIMKKYIIENNLSVYLQHMLLNELQIVLFRILGRVGMEEEEYRKYYTGLEENHNAALITQITTTLNLYKQVCDYVGRQKQLQDSEVVASAIVSYIDTNYGDCCLSLTSVADQFGISEPYLSSIFKQTQGINFSTYVEVIRIDKAKDFLKTTALSVGDIAQLVGYGSVNSFCRAFKRVTGLSASEYRKK</sequence>
<comment type="caution">
    <text evidence="7">The sequence shown here is derived from an EMBL/GenBank/DDBJ whole genome shotgun (WGS) entry which is preliminary data.</text>
</comment>
<dbReference type="InterPro" id="IPR018062">
    <property type="entry name" value="HTH_AraC-typ_CS"/>
</dbReference>
<dbReference type="GO" id="GO:0043565">
    <property type="term" value="F:sequence-specific DNA binding"/>
    <property type="evidence" value="ECO:0007669"/>
    <property type="project" value="InterPro"/>
</dbReference>
<keyword evidence="3" id="KW-0804">Transcription</keyword>
<evidence type="ECO:0000313" key="7">
    <source>
        <dbReference type="EMBL" id="RGE74409.1"/>
    </source>
</evidence>
<dbReference type="PROSITE" id="PS00041">
    <property type="entry name" value="HTH_ARAC_FAMILY_1"/>
    <property type="match status" value="1"/>
</dbReference>
<dbReference type="PROSITE" id="PS01124">
    <property type="entry name" value="HTH_ARAC_FAMILY_2"/>
    <property type="match status" value="1"/>
</dbReference>
<dbReference type="InterPro" id="IPR009057">
    <property type="entry name" value="Homeodomain-like_sf"/>
</dbReference>
<proteinExistence type="predicted"/>